<proteinExistence type="predicted"/>
<protein>
    <submittedName>
        <fullName evidence="2">Uncharacterized protein</fullName>
    </submittedName>
</protein>
<evidence type="ECO:0000313" key="3">
    <source>
        <dbReference type="Proteomes" id="UP000323161"/>
    </source>
</evidence>
<keyword evidence="3" id="KW-1185">Reference proteome</keyword>
<sequence>MAKNGEPSGVERQEKWGSPIRNTEDGLFGIIAIMTNRRYCGSVKLRVRKVLFWNDYFYWVLRAMSVMPRSVFLQ</sequence>
<gene>
    <name evidence="2" type="ORF">FWJ25_02695</name>
</gene>
<feature type="region of interest" description="Disordered" evidence="1">
    <location>
        <begin position="1"/>
        <end position="22"/>
    </location>
</feature>
<organism evidence="2 3">
    <name type="scientific">Marinobacter salinexigens</name>
    <dbReference type="NCBI Taxonomy" id="2919747"/>
    <lineage>
        <taxon>Bacteria</taxon>
        <taxon>Pseudomonadati</taxon>
        <taxon>Pseudomonadota</taxon>
        <taxon>Gammaproteobacteria</taxon>
        <taxon>Pseudomonadales</taxon>
        <taxon>Marinobacteraceae</taxon>
        <taxon>Marinobacter</taxon>
    </lineage>
</organism>
<dbReference type="Proteomes" id="UP000323161">
    <property type="component" value="Unassembled WGS sequence"/>
</dbReference>
<evidence type="ECO:0000313" key="2">
    <source>
        <dbReference type="EMBL" id="KAA1176058.1"/>
    </source>
</evidence>
<dbReference type="EMBL" id="VTUU01000001">
    <property type="protein sequence ID" value="KAA1176058.1"/>
    <property type="molecule type" value="Genomic_DNA"/>
</dbReference>
<dbReference type="AlphaFoldDB" id="A0A5B0VNV4"/>
<reference evidence="2 3" key="1">
    <citation type="submission" date="2019-08" db="EMBL/GenBank/DDBJ databases">
        <title>Marinobacter ZYF650 sp. nov., a marine bacterium isolated from seawater of the Mariana trench.</title>
        <authorList>
            <person name="Ahmad W."/>
        </authorList>
    </citation>
    <scope>NUCLEOTIDE SEQUENCE [LARGE SCALE GENOMIC DNA]</scope>
    <source>
        <strain evidence="2 3">ZYF650</strain>
    </source>
</reference>
<dbReference type="RefSeq" id="WP_149598684.1">
    <property type="nucleotide sequence ID" value="NZ_VTUU01000001.1"/>
</dbReference>
<accession>A0A5B0VNV4</accession>
<comment type="caution">
    <text evidence="2">The sequence shown here is derived from an EMBL/GenBank/DDBJ whole genome shotgun (WGS) entry which is preliminary data.</text>
</comment>
<name>A0A5B0VNV4_9GAMM</name>
<evidence type="ECO:0000256" key="1">
    <source>
        <dbReference type="SAM" id="MobiDB-lite"/>
    </source>
</evidence>